<organism evidence="1 2">
    <name type="scientific">Trichoderma cornu-damae</name>
    <dbReference type="NCBI Taxonomy" id="654480"/>
    <lineage>
        <taxon>Eukaryota</taxon>
        <taxon>Fungi</taxon>
        <taxon>Dikarya</taxon>
        <taxon>Ascomycota</taxon>
        <taxon>Pezizomycotina</taxon>
        <taxon>Sordariomycetes</taxon>
        <taxon>Hypocreomycetidae</taxon>
        <taxon>Hypocreales</taxon>
        <taxon>Hypocreaceae</taxon>
        <taxon>Trichoderma</taxon>
    </lineage>
</organism>
<name>A0A9P8QKY2_9HYPO</name>
<accession>A0A9P8QKY2</accession>
<proteinExistence type="predicted"/>
<keyword evidence="2" id="KW-1185">Reference proteome</keyword>
<dbReference type="AlphaFoldDB" id="A0A9P8QKY2"/>
<protein>
    <submittedName>
        <fullName evidence="1">Uncharacterized protein</fullName>
    </submittedName>
</protein>
<evidence type="ECO:0000313" key="1">
    <source>
        <dbReference type="EMBL" id="KAH6604457.1"/>
    </source>
</evidence>
<gene>
    <name evidence="1" type="ORF">Trco_007903</name>
</gene>
<dbReference type="EMBL" id="JAIWOZ010000006">
    <property type="protein sequence ID" value="KAH6604457.1"/>
    <property type="molecule type" value="Genomic_DNA"/>
</dbReference>
<comment type="caution">
    <text evidence="1">The sequence shown here is derived from an EMBL/GenBank/DDBJ whole genome shotgun (WGS) entry which is preliminary data.</text>
</comment>
<reference evidence="1" key="1">
    <citation type="submission" date="2021-08" db="EMBL/GenBank/DDBJ databases">
        <title>Chromosome-Level Trichoderma cornu-damae using Hi-C Data.</title>
        <authorList>
            <person name="Kim C.S."/>
        </authorList>
    </citation>
    <scope>NUCLEOTIDE SEQUENCE</scope>
    <source>
        <strain evidence="1">KA19-0412C</strain>
    </source>
</reference>
<sequence length="141" mass="15887">MDMCYGWRIGDNCVCKKEILNVLNRFGIAANAKELNALSLDKVFKGGMRAYAHSMSIWWFGKDLGDWYKGLDVAAGSDDMHRDIERWTEAIRRFASREYERRASVILHSVRRLLKVSAPICQASGAIVEAQFESPVGSDVA</sequence>
<dbReference type="Proteomes" id="UP000827724">
    <property type="component" value="Unassembled WGS sequence"/>
</dbReference>
<evidence type="ECO:0000313" key="2">
    <source>
        <dbReference type="Proteomes" id="UP000827724"/>
    </source>
</evidence>